<gene>
    <name evidence="3" type="ORF">L6773_09070</name>
</gene>
<dbReference type="InterPro" id="IPR013517">
    <property type="entry name" value="FG-GAP"/>
</dbReference>
<evidence type="ECO:0000313" key="3">
    <source>
        <dbReference type="EMBL" id="MCG2588715.1"/>
    </source>
</evidence>
<dbReference type="PANTHER" id="PTHR16026">
    <property type="entry name" value="CARTILAGE ACIDIC PROTEIN 1"/>
    <property type="match status" value="1"/>
</dbReference>
<evidence type="ECO:0000313" key="4">
    <source>
        <dbReference type="Proteomes" id="UP001165366"/>
    </source>
</evidence>
<evidence type="ECO:0000256" key="1">
    <source>
        <dbReference type="ARBA" id="ARBA00022729"/>
    </source>
</evidence>
<keyword evidence="1" id="KW-0732">Signal</keyword>
<dbReference type="InterPro" id="IPR027039">
    <property type="entry name" value="Crtac1"/>
</dbReference>
<dbReference type="EMBL" id="JAKLWS010000009">
    <property type="protein sequence ID" value="MCG2588715.1"/>
    <property type="molecule type" value="Genomic_DNA"/>
</dbReference>
<dbReference type="PANTHER" id="PTHR16026:SF0">
    <property type="entry name" value="CARTILAGE ACIDIC PROTEIN 1"/>
    <property type="match status" value="1"/>
</dbReference>
<reference evidence="3" key="2">
    <citation type="submission" date="2024-05" db="EMBL/GenBank/DDBJ databases">
        <title>Rhodohalobacter halophilus gen. nov., sp. nov., a moderately halophilic member of the family Balneolaceae.</title>
        <authorList>
            <person name="Xia J."/>
        </authorList>
    </citation>
    <scope>NUCLEOTIDE SEQUENCE</scope>
    <source>
        <strain evidence="3">WB101</strain>
    </source>
</reference>
<dbReference type="InterPro" id="IPR011519">
    <property type="entry name" value="UnbV_ASPIC"/>
</dbReference>
<dbReference type="SUPFAM" id="SSF69318">
    <property type="entry name" value="Integrin alpha N-terminal domain"/>
    <property type="match status" value="2"/>
</dbReference>
<keyword evidence="4" id="KW-1185">Reference proteome</keyword>
<dbReference type="Proteomes" id="UP001165366">
    <property type="component" value="Unassembled WGS sequence"/>
</dbReference>
<proteinExistence type="predicted"/>
<accession>A0ABS9KCY9</accession>
<comment type="caution">
    <text evidence="3">The sequence shown here is derived from an EMBL/GenBank/DDBJ whole genome shotgun (WGS) entry which is preliminary data.</text>
</comment>
<sequence length="1038" mass="115700">MPDIYFTSNRDSNRLYMNNGDLTFTDVTEKAGVSGSKSWTTGASFVDINGDGFLDIYVSNSGEFETDQRRNELFINNGDGTFTESAAKYGLDHPGYSIHANFFDYDLDGDLDLYLLNNSDASIVDFDLSLDHRSKPDEFGGDKLFRNDGESFTDVTEEAGLYSPEIGFALSASVSDLNRDGFPDLYIANDFFEYDYLYMNNGDGTYSEVLKEQINGISAASMGTDIADLTNNGWPDIYVTDMLPMSDERMKMITTYENWELFSQKQEQGYHYQFTRNTLQLNNGNGTYSEIGRLAGVEASDWSWATLIADFDQNGHNDIIVTNGLLQDITNLDYIEDINNPDMVRSIISDDNVDYDRLVEMIPSTPMPNVVYANYGGLNFQNVTEEWGLGEPGYSSGAAWADLDNDGDLDIIINDVNGVAKVYKNRANESPEQNWLKIRLHGNSPNTFAIGAKVEAWADSSYWFREHYLQRGYQSSVEPGIFMGLGNHQTIDSLKVHWPNGSVTSLTDLRASQTISLEQQEADVNTGHQSYNLPAYIMGDISKDQADHTPLFTDITDEVNLNWSHEENEYIDFNREPLLLHMRSTEGPALCSDDVNEDGFDDIYIGGGRGQAGILVIQTENGFQIRNSPIFEEDSISEDTDCTFLDANGDGFQDLYVTSGGNSFSTGASALFDRLYINDGNGNFKKDNTFVSPGGYSTNSTVSSADFNGDGSTDLFVGERMRPFMFGMPVRGFLLINDGNGSFTEQSSQWNADFEQLGLITDSVILDWDGDTLPDLAIAGEWMPIRIFRNTGNSFVEITNDLGLQNSRGLWNTLHVVDLNADGRDDLVAGNLGLNSNFKTDEENPLKLWIQDFENDGIPEQILTRSYRSSDYPFVLKHDLLNQIPSLRDKYPDYSDYSDQTISDLFSAEVLETSNILQVDLLESVVIFNTRDGSDIKKLPLRSQFSSIYDFWSGNLTGDNAHLVTVGNLFEVKPMAGQYDASYGSVVTSELRSVPELISGFSVEGASRRIISVENSAGETILVVARNSNSPLFYKINR</sequence>
<dbReference type="Gene3D" id="2.130.10.130">
    <property type="entry name" value="Integrin alpha, N-terminal"/>
    <property type="match status" value="3"/>
</dbReference>
<protein>
    <submittedName>
        <fullName evidence="3">VCBS repeat-containing protein</fullName>
    </submittedName>
</protein>
<feature type="domain" description="ASPIC/UnbV" evidence="2">
    <location>
        <begin position="449"/>
        <end position="515"/>
    </location>
</feature>
<reference evidence="3" key="1">
    <citation type="submission" date="2022-01" db="EMBL/GenBank/DDBJ databases">
        <authorList>
            <person name="Wang Y."/>
        </authorList>
    </citation>
    <scope>NUCLEOTIDE SEQUENCE</scope>
    <source>
        <strain evidence="3">WB101</strain>
    </source>
</reference>
<evidence type="ECO:0000259" key="2">
    <source>
        <dbReference type="Pfam" id="PF07593"/>
    </source>
</evidence>
<dbReference type="InterPro" id="IPR028994">
    <property type="entry name" value="Integrin_alpha_N"/>
</dbReference>
<dbReference type="Pfam" id="PF13517">
    <property type="entry name" value="FG-GAP_3"/>
    <property type="match status" value="6"/>
</dbReference>
<organism evidence="3 4">
    <name type="scientific">Rhodohalobacter sulfatireducens</name>
    <dbReference type="NCBI Taxonomy" id="2911366"/>
    <lineage>
        <taxon>Bacteria</taxon>
        <taxon>Pseudomonadati</taxon>
        <taxon>Balneolota</taxon>
        <taxon>Balneolia</taxon>
        <taxon>Balneolales</taxon>
        <taxon>Balneolaceae</taxon>
        <taxon>Rhodohalobacter</taxon>
    </lineage>
</organism>
<name>A0ABS9KCY9_9BACT</name>
<dbReference type="Pfam" id="PF07593">
    <property type="entry name" value="UnbV_ASPIC"/>
    <property type="match status" value="1"/>
</dbReference>